<evidence type="ECO:0000259" key="17">
    <source>
        <dbReference type="PROSITE" id="PS51192"/>
    </source>
</evidence>
<dbReference type="GO" id="GO:0016887">
    <property type="term" value="F:ATP hydrolysis activity"/>
    <property type="evidence" value="ECO:0007669"/>
    <property type="project" value="InterPro"/>
</dbReference>
<dbReference type="Proteomes" id="UP000428330">
    <property type="component" value="Chromosome"/>
</dbReference>
<evidence type="ECO:0000256" key="13">
    <source>
        <dbReference type="HAMAP-Rule" id="MF_00204"/>
    </source>
</evidence>
<evidence type="ECO:0000256" key="3">
    <source>
        <dbReference type="ARBA" id="ARBA00022490"/>
    </source>
</evidence>
<keyword evidence="9 13" id="KW-0234">DNA repair</keyword>
<dbReference type="GO" id="GO:0006289">
    <property type="term" value="P:nucleotide-excision repair"/>
    <property type="evidence" value="ECO:0007669"/>
    <property type="project" value="UniProtKB-UniRule"/>
</dbReference>
<dbReference type="HAMAP" id="MF_00204">
    <property type="entry name" value="UvrB"/>
    <property type="match status" value="1"/>
</dbReference>
<name>A0A6I6INH5_9RHOB</name>
<feature type="domain" description="UVR" evidence="16">
    <location>
        <begin position="651"/>
        <end position="686"/>
    </location>
</feature>
<dbReference type="PROSITE" id="PS51192">
    <property type="entry name" value="HELICASE_ATP_BIND_1"/>
    <property type="match status" value="1"/>
</dbReference>
<dbReference type="OrthoDB" id="9806651at2"/>
<dbReference type="InterPro" id="IPR036876">
    <property type="entry name" value="UVR_dom_sf"/>
</dbReference>
<dbReference type="SMART" id="SM00490">
    <property type="entry name" value="HELICc"/>
    <property type="match status" value="1"/>
</dbReference>
<dbReference type="InterPro" id="IPR004807">
    <property type="entry name" value="UvrB"/>
</dbReference>
<evidence type="ECO:0000256" key="14">
    <source>
        <dbReference type="RuleBase" id="RU003587"/>
    </source>
</evidence>
<evidence type="ECO:0000256" key="8">
    <source>
        <dbReference type="ARBA" id="ARBA00022881"/>
    </source>
</evidence>
<dbReference type="NCBIfam" id="NF003673">
    <property type="entry name" value="PRK05298.1"/>
    <property type="match status" value="1"/>
</dbReference>
<dbReference type="Gene3D" id="3.40.50.300">
    <property type="entry name" value="P-loop containing nucleotide triphosphate hydrolases"/>
    <property type="match status" value="3"/>
</dbReference>
<dbReference type="Pfam" id="PF17757">
    <property type="entry name" value="UvrB_inter"/>
    <property type="match status" value="1"/>
</dbReference>
<evidence type="ECO:0000256" key="2">
    <source>
        <dbReference type="ARBA" id="ARBA00008533"/>
    </source>
</evidence>
<keyword evidence="4 13" id="KW-0547">Nucleotide-binding</keyword>
<dbReference type="InterPro" id="IPR027417">
    <property type="entry name" value="P-loop_NTPase"/>
</dbReference>
<dbReference type="PROSITE" id="PS51194">
    <property type="entry name" value="HELICASE_CTER"/>
    <property type="match status" value="1"/>
</dbReference>
<evidence type="ECO:0000256" key="12">
    <source>
        <dbReference type="ARBA" id="ARBA00029504"/>
    </source>
</evidence>
<keyword evidence="8 13" id="KW-0267">Excision nuclease</keyword>
<dbReference type="RefSeq" id="WP_157706456.1">
    <property type="nucleotide sequence ID" value="NZ_CP034348.1"/>
</dbReference>
<feature type="domain" description="Helicase ATP-binding" evidence="17">
    <location>
        <begin position="53"/>
        <end position="199"/>
    </location>
</feature>
<protein>
    <recommendedName>
        <fullName evidence="12 13">UvrABC system protein B</fullName>
        <shortName evidence="13">Protein UvrB</shortName>
    </recommendedName>
    <alternativeName>
        <fullName evidence="13">Excinuclease ABC subunit B</fullName>
    </alternativeName>
</protein>
<evidence type="ECO:0000256" key="7">
    <source>
        <dbReference type="ARBA" id="ARBA00022840"/>
    </source>
</evidence>
<dbReference type="Pfam" id="PF12344">
    <property type="entry name" value="UvrB"/>
    <property type="match status" value="1"/>
</dbReference>
<dbReference type="GO" id="GO:0003677">
    <property type="term" value="F:DNA binding"/>
    <property type="evidence" value="ECO:0007669"/>
    <property type="project" value="UniProtKB-UniRule"/>
</dbReference>
<evidence type="ECO:0000256" key="9">
    <source>
        <dbReference type="ARBA" id="ARBA00023204"/>
    </source>
</evidence>
<feature type="compositionally biased region" description="Basic and acidic residues" evidence="15">
    <location>
        <begin position="1"/>
        <end position="10"/>
    </location>
</feature>
<evidence type="ECO:0000256" key="15">
    <source>
        <dbReference type="SAM" id="MobiDB-lite"/>
    </source>
</evidence>
<comment type="subunit">
    <text evidence="11 13 14">Forms a heterotetramer with UvrA during the search for lesions. Interacts with UvrC in an incision complex.</text>
</comment>
<feature type="binding site" evidence="13">
    <location>
        <begin position="66"/>
        <end position="73"/>
    </location>
    <ligand>
        <name>ATP</name>
        <dbReference type="ChEBI" id="CHEBI:30616"/>
    </ligand>
</feature>
<evidence type="ECO:0000256" key="4">
    <source>
        <dbReference type="ARBA" id="ARBA00022741"/>
    </source>
</evidence>
<dbReference type="EMBL" id="CP034348">
    <property type="protein sequence ID" value="QGX97822.1"/>
    <property type="molecule type" value="Genomic_DNA"/>
</dbReference>
<dbReference type="GO" id="GO:0009380">
    <property type="term" value="C:excinuclease repair complex"/>
    <property type="evidence" value="ECO:0007669"/>
    <property type="project" value="InterPro"/>
</dbReference>
<evidence type="ECO:0000256" key="6">
    <source>
        <dbReference type="ARBA" id="ARBA00022769"/>
    </source>
</evidence>
<dbReference type="InterPro" id="IPR014001">
    <property type="entry name" value="Helicase_ATP-bd"/>
</dbReference>
<dbReference type="NCBIfam" id="TIGR00631">
    <property type="entry name" value="uvrb"/>
    <property type="match status" value="1"/>
</dbReference>
<dbReference type="Pfam" id="PF02151">
    <property type="entry name" value="UVR"/>
    <property type="match status" value="1"/>
</dbReference>
<evidence type="ECO:0000256" key="11">
    <source>
        <dbReference type="ARBA" id="ARBA00026033"/>
    </source>
</evidence>
<dbReference type="SUPFAM" id="SSF46600">
    <property type="entry name" value="C-terminal UvrC-binding domain of UvrB"/>
    <property type="match status" value="1"/>
</dbReference>
<feature type="domain" description="Helicase C-terminal" evidence="18">
    <location>
        <begin position="458"/>
        <end position="624"/>
    </location>
</feature>
<dbReference type="SUPFAM" id="SSF52540">
    <property type="entry name" value="P-loop containing nucleoside triphosphate hydrolases"/>
    <property type="match status" value="2"/>
</dbReference>
<feature type="region of interest" description="Disordered" evidence="15">
    <location>
        <begin position="1"/>
        <end position="24"/>
    </location>
</feature>
<dbReference type="InterPro" id="IPR006935">
    <property type="entry name" value="Helicase/UvrB_N"/>
</dbReference>
<dbReference type="KEGG" id="rom:EI983_05850"/>
<gene>
    <name evidence="13 19" type="primary">uvrB</name>
    <name evidence="19" type="ORF">EI983_05850</name>
</gene>
<keyword evidence="3 13" id="KW-0963">Cytoplasm</keyword>
<dbReference type="InterPro" id="IPR001650">
    <property type="entry name" value="Helicase_C-like"/>
</dbReference>
<evidence type="ECO:0000313" key="20">
    <source>
        <dbReference type="Proteomes" id="UP000428330"/>
    </source>
</evidence>
<accession>A0A6I6INH5</accession>
<reference evidence="20" key="1">
    <citation type="submission" date="2018-12" db="EMBL/GenBank/DDBJ databases">
        <title>Complete genome sequence of Roseovarius sp. MME-070.</title>
        <authorList>
            <person name="Nam Y.-D."/>
            <person name="Kang J."/>
            <person name="Chung W.-H."/>
            <person name="Park Y.S."/>
        </authorList>
    </citation>
    <scope>NUCLEOTIDE SEQUENCE [LARGE SCALE GENOMIC DNA]</scope>
    <source>
        <strain evidence="20">MME-070</strain>
    </source>
</reference>
<keyword evidence="5 13" id="KW-0227">DNA damage</keyword>
<evidence type="ECO:0000256" key="10">
    <source>
        <dbReference type="ARBA" id="ARBA00023236"/>
    </source>
</evidence>
<dbReference type="GO" id="GO:0009432">
    <property type="term" value="P:SOS response"/>
    <property type="evidence" value="ECO:0007669"/>
    <property type="project" value="UniProtKB-UniRule"/>
</dbReference>
<dbReference type="CDD" id="cd18790">
    <property type="entry name" value="SF2_C_UvrB"/>
    <property type="match status" value="1"/>
</dbReference>
<keyword evidence="6 13" id="KW-0228">DNA excision</keyword>
<keyword evidence="7 13" id="KW-0067">ATP-binding</keyword>
<sequence>MPYAHSDKTEALLSNPAPDVRERPKLEGGKRFEMVSEFSPAGDQPTAIAELSEGVLSGERDQVLLGATGTGKTYTMAKVIEETQRPAIILAPNKTLAAQLYGEFKGFFPHNAVEYFVSYYDYYQPEAYVPRSDTYIEKESQINEQIDRMRHSATRALLERDDVIIVASVSCIYGIGSVETYGAMTQDLKVGGEYDQRKIMADLVAQAYRRNDQGFARGAFRVRGDSLEIWPAHLEDRAWKLSFFGEELESITEFDPLTGEKTDTMEQIRVYANSHYVTPKPTMQQAIQGIKKELRIRLDQLVDEGRLLEAQRLEQRTNFDLEMLEATGICNGIENYSRYLTGRAPGEPPPTLFEFIPDNAIVFADESHVSVPQIGGMYKGDYRRKFTLAEHGFRLPSCMDNRPLKFEEWDAMRPQSVFVSATPAAWELEQSGGVFTEQVIRPTGLLDPEVEIRPVEMQVDDLLDEVRRVAADGYRTLVTTLTKRMAEDLTEYLHEQGIRVRYMHSDIDTLERIEILRDLRLGAFDVLIGINLLREGLDIPECGLVAILDADKEGFLRSETSLIQTIGRAARNAEGRVIMYADKVTGSMERALNETNRRRAKQIAYNEEHGITPETVKKNVEDILAGLYKGDVDMARVTAKVDKPLVGANLQAHLDGLRTDMRKAAENLEFEEAARLRDEIKRLEAVDLAVADDPLARQSVVEAASEATKGRSTAGRPGQRGGNVKRRKR</sequence>
<keyword evidence="10 13" id="KW-0742">SOS response</keyword>
<keyword evidence="20" id="KW-1185">Reference proteome</keyword>
<dbReference type="PANTHER" id="PTHR24029">
    <property type="entry name" value="UVRABC SYSTEM PROTEIN B"/>
    <property type="match status" value="1"/>
</dbReference>
<comment type="subcellular location">
    <subcellularLocation>
        <location evidence="1 13 14">Cytoplasm</location>
    </subcellularLocation>
</comment>
<dbReference type="InterPro" id="IPR041471">
    <property type="entry name" value="UvrB_inter"/>
</dbReference>
<dbReference type="CDD" id="cd17916">
    <property type="entry name" value="DEXHc_UvrB"/>
    <property type="match status" value="1"/>
</dbReference>
<proteinExistence type="inferred from homology"/>
<dbReference type="Gene3D" id="4.10.860.10">
    <property type="entry name" value="UVR domain"/>
    <property type="match status" value="1"/>
</dbReference>
<organism evidence="19 20">
    <name type="scientific">Roseovarius faecimaris</name>
    <dbReference type="NCBI Taxonomy" id="2494550"/>
    <lineage>
        <taxon>Bacteria</taxon>
        <taxon>Pseudomonadati</taxon>
        <taxon>Pseudomonadota</taxon>
        <taxon>Alphaproteobacteria</taxon>
        <taxon>Rhodobacterales</taxon>
        <taxon>Roseobacteraceae</taxon>
        <taxon>Roseovarius</taxon>
    </lineage>
</organism>
<dbReference type="PROSITE" id="PS50151">
    <property type="entry name" value="UVR"/>
    <property type="match status" value="1"/>
</dbReference>
<comment type="function">
    <text evidence="13">The UvrABC repair system catalyzes the recognition and processing of DNA lesions. A damage recognition complex composed of 2 UvrA and 2 UvrB subunits scans DNA for abnormalities. Upon binding of the UvrA(2)B(2) complex to a putative damaged site, the DNA wraps around one UvrB monomer. DNA wrap is dependent on ATP binding by UvrB and probably causes local melting of the DNA helix, facilitating insertion of UvrB beta-hairpin between the DNA strands. Then UvrB probes one DNA strand for the presence of a lesion. If a lesion is found the UvrA subunits dissociate and the UvrB-DNA preincision complex is formed. This complex is subsequently bound by UvrC and the second UvrB is released. If no lesion is found, the DNA wraps around the other UvrB subunit that will check the other stand for damage.</text>
</comment>
<comment type="domain">
    <text evidence="13">The beta-hairpin motif is involved in DNA binding.</text>
</comment>
<evidence type="ECO:0000259" key="18">
    <source>
        <dbReference type="PROSITE" id="PS51194"/>
    </source>
</evidence>
<evidence type="ECO:0000313" key="19">
    <source>
        <dbReference type="EMBL" id="QGX97822.1"/>
    </source>
</evidence>
<dbReference type="SMART" id="SM00487">
    <property type="entry name" value="DEXDc"/>
    <property type="match status" value="1"/>
</dbReference>
<comment type="similarity">
    <text evidence="2 13 14">Belongs to the UvrB family.</text>
</comment>
<dbReference type="GO" id="GO:0005524">
    <property type="term" value="F:ATP binding"/>
    <property type="evidence" value="ECO:0007669"/>
    <property type="project" value="UniProtKB-UniRule"/>
</dbReference>
<feature type="region of interest" description="Disordered" evidence="15">
    <location>
        <begin position="700"/>
        <end position="729"/>
    </location>
</feature>
<dbReference type="PANTHER" id="PTHR24029:SF0">
    <property type="entry name" value="UVRABC SYSTEM PROTEIN B"/>
    <property type="match status" value="1"/>
</dbReference>
<dbReference type="GO" id="GO:0009381">
    <property type="term" value="F:excinuclease ABC activity"/>
    <property type="evidence" value="ECO:0007669"/>
    <property type="project" value="UniProtKB-UniRule"/>
</dbReference>
<dbReference type="InterPro" id="IPR001943">
    <property type="entry name" value="UVR_dom"/>
</dbReference>
<dbReference type="AlphaFoldDB" id="A0A6I6INH5"/>
<evidence type="ECO:0000259" key="16">
    <source>
        <dbReference type="PROSITE" id="PS50151"/>
    </source>
</evidence>
<dbReference type="Pfam" id="PF00271">
    <property type="entry name" value="Helicase_C"/>
    <property type="match status" value="1"/>
</dbReference>
<dbReference type="GO" id="GO:0005737">
    <property type="term" value="C:cytoplasm"/>
    <property type="evidence" value="ECO:0007669"/>
    <property type="project" value="UniProtKB-SubCell"/>
</dbReference>
<evidence type="ECO:0000256" key="5">
    <source>
        <dbReference type="ARBA" id="ARBA00022763"/>
    </source>
</evidence>
<dbReference type="Pfam" id="PF04851">
    <property type="entry name" value="ResIII"/>
    <property type="match status" value="1"/>
</dbReference>
<evidence type="ECO:0000256" key="1">
    <source>
        <dbReference type="ARBA" id="ARBA00004496"/>
    </source>
</evidence>
<feature type="short sequence motif" description="Beta-hairpin" evidence="13">
    <location>
        <begin position="119"/>
        <end position="142"/>
    </location>
</feature>
<dbReference type="InterPro" id="IPR024759">
    <property type="entry name" value="UvrB_YAD/RRR_dom"/>
</dbReference>